<keyword evidence="1" id="KW-1133">Transmembrane helix</keyword>
<protein>
    <recommendedName>
        <fullName evidence="4">DUF485 domain-containing protein</fullName>
    </recommendedName>
</protein>
<keyword evidence="1" id="KW-0472">Membrane</keyword>
<reference evidence="2 3" key="1">
    <citation type="submission" date="2024-09" db="EMBL/GenBank/DDBJ databases">
        <authorList>
            <person name="Sun Q."/>
            <person name="Mori K."/>
        </authorList>
    </citation>
    <scope>NUCLEOTIDE SEQUENCE [LARGE SCALE GENOMIC DNA]</scope>
    <source>
        <strain evidence="2 3">NCAIM B.02537</strain>
    </source>
</reference>
<name>A0ABV6PJH7_9SPHN</name>
<evidence type="ECO:0000313" key="3">
    <source>
        <dbReference type="Proteomes" id="UP001589943"/>
    </source>
</evidence>
<dbReference type="EMBL" id="JBHLTL010000006">
    <property type="protein sequence ID" value="MFC0589719.1"/>
    <property type="molecule type" value="Genomic_DNA"/>
</dbReference>
<sequence length="89" mass="9961">MDAVRLKRARRRMRAYFLGSGVILAFLYLIGAAFLIHIFGVEMTRYWSTVMVAAGVMLGGTYGIVLFASLAIHIIRRLVTGRPVMEPDD</sequence>
<evidence type="ECO:0000256" key="1">
    <source>
        <dbReference type="SAM" id="Phobius"/>
    </source>
</evidence>
<proteinExistence type="predicted"/>
<evidence type="ECO:0008006" key="4">
    <source>
        <dbReference type="Google" id="ProtNLM"/>
    </source>
</evidence>
<organism evidence="2 3">
    <name type="scientific">Novosphingobium aquiterrae</name>
    <dbReference type="NCBI Taxonomy" id="624388"/>
    <lineage>
        <taxon>Bacteria</taxon>
        <taxon>Pseudomonadati</taxon>
        <taxon>Pseudomonadota</taxon>
        <taxon>Alphaproteobacteria</taxon>
        <taxon>Sphingomonadales</taxon>
        <taxon>Sphingomonadaceae</taxon>
        <taxon>Novosphingobium</taxon>
    </lineage>
</organism>
<feature type="transmembrane region" description="Helical" evidence="1">
    <location>
        <begin position="46"/>
        <end position="75"/>
    </location>
</feature>
<dbReference type="RefSeq" id="WP_379481187.1">
    <property type="nucleotide sequence ID" value="NZ_JBHLTL010000006.1"/>
</dbReference>
<comment type="caution">
    <text evidence="2">The sequence shown here is derived from an EMBL/GenBank/DDBJ whole genome shotgun (WGS) entry which is preliminary data.</text>
</comment>
<keyword evidence="3" id="KW-1185">Reference proteome</keyword>
<evidence type="ECO:0000313" key="2">
    <source>
        <dbReference type="EMBL" id="MFC0589719.1"/>
    </source>
</evidence>
<gene>
    <name evidence="2" type="ORF">ACFFF7_09870</name>
</gene>
<dbReference type="Proteomes" id="UP001589943">
    <property type="component" value="Unassembled WGS sequence"/>
</dbReference>
<keyword evidence="1" id="KW-0812">Transmembrane</keyword>
<accession>A0ABV6PJH7</accession>
<feature type="transmembrane region" description="Helical" evidence="1">
    <location>
        <begin position="15"/>
        <end position="40"/>
    </location>
</feature>